<dbReference type="Proteomes" id="UP000765509">
    <property type="component" value="Unassembled WGS sequence"/>
</dbReference>
<feature type="domain" description="Retrovirus-related Pol polyprotein from transposon TNT 1-94-like beta-barrel" evidence="1">
    <location>
        <begin position="19"/>
        <end position="94"/>
    </location>
</feature>
<gene>
    <name evidence="2" type="ORF">O181_073300</name>
</gene>
<evidence type="ECO:0000313" key="3">
    <source>
        <dbReference type="Proteomes" id="UP000765509"/>
    </source>
</evidence>
<accession>A0A9Q3FAA3</accession>
<proteinExistence type="predicted"/>
<organism evidence="2 3">
    <name type="scientific">Austropuccinia psidii MF-1</name>
    <dbReference type="NCBI Taxonomy" id="1389203"/>
    <lineage>
        <taxon>Eukaryota</taxon>
        <taxon>Fungi</taxon>
        <taxon>Dikarya</taxon>
        <taxon>Basidiomycota</taxon>
        <taxon>Pucciniomycotina</taxon>
        <taxon>Pucciniomycetes</taxon>
        <taxon>Pucciniales</taxon>
        <taxon>Sphaerophragmiaceae</taxon>
        <taxon>Austropuccinia</taxon>
    </lineage>
</organism>
<reference evidence="2" key="1">
    <citation type="submission" date="2021-03" db="EMBL/GenBank/DDBJ databases">
        <title>Draft genome sequence of rust myrtle Austropuccinia psidii MF-1, a brazilian biotype.</title>
        <authorList>
            <person name="Quecine M.C."/>
            <person name="Pachon D.M.R."/>
            <person name="Bonatelli M.L."/>
            <person name="Correr F.H."/>
            <person name="Franceschini L.M."/>
            <person name="Leite T.F."/>
            <person name="Margarido G.R.A."/>
            <person name="Almeida C.A."/>
            <person name="Ferrarezi J.A."/>
            <person name="Labate C.A."/>
        </authorList>
    </citation>
    <scope>NUCLEOTIDE SEQUENCE</scope>
    <source>
        <strain evidence="2">MF-1</strain>
    </source>
</reference>
<sequence length="181" mass="18810">MVSSSLAVCHNVNISKKPVLDSGCSNTIAPTSDLFSNLSPSSEILLAANGSDMKVTLEGTFHLNTTSGKVLIPSSLVVLSASSVLVSIGPFLNDGATIKGFKGSANLFDQHGNLILSTKIVKNVLLIDTPTANVAFSSLANHPLILHKSLGHPNNKVASKMWPGVGFSNLSCESCALAKSH</sequence>
<dbReference type="InterPro" id="IPR054722">
    <property type="entry name" value="PolX-like_BBD"/>
</dbReference>
<dbReference type="EMBL" id="AVOT02038661">
    <property type="protein sequence ID" value="MBW0533585.1"/>
    <property type="molecule type" value="Genomic_DNA"/>
</dbReference>
<dbReference type="AlphaFoldDB" id="A0A9Q3FAA3"/>
<keyword evidence="3" id="KW-1185">Reference proteome</keyword>
<comment type="caution">
    <text evidence="2">The sequence shown here is derived from an EMBL/GenBank/DDBJ whole genome shotgun (WGS) entry which is preliminary data.</text>
</comment>
<evidence type="ECO:0000313" key="2">
    <source>
        <dbReference type="EMBL" id="MBW0533585.1"/>
    </source>
</evidence>
<dbReference type="Pfam" id="PF22936">
    <property type="entry name" value="Pol_BBD"/>
    <property type="match status" value="1"/>
</dbReference>
<evidence type="ECO:0000259" key="1">
    <source>
        <dbReference type="Pfam" id="PF22936"/>
    </source>
</evidence>
<protein>
    <recommendedName>
        <fullName evidence="1">Retrovirus-related Pol polyprotein from transposon TNT 1-94-like beta-barrel domain-containing protein</fullName>
    </recommendedName>
</protein>
<name>A0A9Q3FAA3_9BASI</name>
<dbReference type="OrthoDB" id="3943081at2759"/>